<feature type="active site" description="Acyl-thioester intermediate" evidence="6">
    <location>
        <position position="92"/>
    </location>
</feature>
<dbReference type="Pfam" id="PF00108">
    <property type="entry name" value="Thiolase_N"/>
    <property type="match status" value="1"/>
</dbReference>
<feature type="active site" description="Proton acceptor" evidence="6">
    <location>
        <position position="355"/>
    </location>
</feature>
<dbReference type="EC" id="2.3.1.9" evidence="2"/>
<dbReference type="GO" id="GO:0006696">
    <property type="term" value="P:ergosterol biosynthetic process"/>
    <property type="evidence" value="ECO:0007669"/>
    <property type="project" value="TreeGrafter"/>
</dbReference>
<sequence length="399" mass="41481">MVQTDREVYIVAAVRTPIGSFGGSLASLSATQLGSIAIKGALERGNIPAAKVDEVFFGNVLSANLGQNPARQAAIGAGLPNTVPCTTINKVCASGAKAIIFASQSILLGNADLVVAGGMESMSNVPYYLPQQRWGSKYGHQQIQDGVLKDGLTDVYNDYPMGVAAELCAKEHSISREEQDEYAISSYQKAQKATAAGKFAHEIIPVEIAGARGKPGKTITTDDEAANLNVDKLRAMKPAFQPVGGTVTAPNSSSLNDGAACVILVSGKLLRELNLTPLARVRGWGDAAREPERFTIAPSLAIPKALTHAGNLTIEDIDVYEINEAFSVVAIANQRNLKIEPTKINRFGGAVALGHPLGCSGARIVATLISSLKESGGKLGCAGICNGGGGASAIVIELC</sequence>
<evidence type="ECO:0000256" key="6">
    <source>
        <dbReference type="PIRSR" id="PIRSR000429-1"/>
    </source>
</evidence>
<dbReference type="InterPro" id="IPR020616">
    <property type="entry name" value="Thiolase_N"/>
</dbReference>
<evidence type="ECO:0000256" key="4">
    <source>
        <dbReference type="ARBA" id="ARBA00023315"/>
    </source>
</evidence>
<evidence type="ECO:0000259" key="9">
    <source>
        <dbReference type="Pfam" id="PF02803"/>
    </source>
</evidence>
<name>A0AAD5XNN7_9FUNG</name>
<dbReference type="SUPFAM" id="SSF53901">
    <property type="entry name" value="Thiolase-like"/>
    <property type="match status" value="2"/>
</dbReference>
<feature type="active site" description="Proton acceptor" evidence="6">
    <location>
        <position position="385"/>
    </location>
</feature>
<dbReference type="PANTHER" id="PTHR18919:SF165">
    <property type="entry name" value="ACETYL-COA ACETYLTRANSFERASE"/>
    <property type="match status" value="1"/>
</dbReference>
<dbReference type="PANTHER" id="PTHR18919">
    <property type="entry name" value="ACETYL-COA C-ACYLTRANSFERASE"/>
    <property type="match status" value="1"/>
</dbReference>
<dbReference type="Proteomes" id="UP001212152">
    <property type="component" value="Unassembled WGS sequence"/>
</dbReference>
<dbReference type="Pfam" id="PF02803">
    <property type="entry name" value="Thiolase_C"/>
    <property type="match status" value="1"/>
</dbReference>
<evidence type="ECO:0000313" key="10">
    <source>
        <dbReference type="EMBL" id="KAJ3180661.1"/>
    </source>
</evidence>
<dbReference type="GO" id="GO:0005739">
    <property type="term" value="C:mitochondrion"/>
    <property type="evidence" value="ECO:0007669"/>
    <property type="project" value="TreeGrafter"/>
</dbReference>
<accession>A0AAD5XNN7</accession>
<dbReference type="CDD" id="cd00751">
    <property type="entry name" value="thiolase"/>
    <property type="match status" value="1"/>
</dbReference>
<comment type="similarity">
    <text evidence="1 7">Belongs to the thiolase-like superfamily. Thiolase family.</text>
</comment>
<dbReference type="GO" id="GO:0006635">
    <property type="term" value="P:fatty acid beta-oxidation"/>
    <property type="evidence" value="ECO:0007669"/>
    <property type="project" value="TreeGrafter"/>
</dbReference>
<evidence type="ECO:0000256" key="2">
    <source>
        <dbReference type="ARBA" id="ARBA00012705"/>
    </source>
</evidence>
<feature type="domain" description="Thiolase C-terminal" evidence="9">
    <location>
        <begin position="275"/>
        <end position="397"/>
    </location>
</feature>
<dbReference type="InterPro" id="IPR020613">
    <property type="entry name" value="Thiolase_CS"/>
</dbReference>
<dbReference type="EMBL" id="JADGJQ010000015">
    <property type="protein sequence ID" value="KAJ3180661.1"/>
    <property type="molecule type" value="Genomic_DNA"/>
</dbReference>
<proteinExistence type="inferred from homology"/>
<dbReference type="PIRSF" id="PIRSF000429">
    <property type="entry name" value="Ac-CoA_Ac_transf"/>
    <property type="match status" value="1"/>
</dbReference>
<evidence type="ECO:0000256" key="1">
    <source>
        <dbReference type="ARBA" id="ARBA00010982"/>
    </source>
</evidence>
<gene>
    <name evidence="10" type="primary">ERG10_1</name>
    <name evidence="10" type="ORF">HDU87_001774</name>
</gene>
<evidence type="ECO:0000256" key="7">
    <source>
        <dbReference type="RuleBase" id="RU003557"/>
    </source>
</evidence>
<evidence type="ECO:0000259" key="8">
    <source>
        <dbReference type="Pfam" id="PF00108"/>
    </source>
</evidence>
<evidence type="ECO:0000256" key="5">
    <source>
        <dbReference type="ARBA" id="ARBA00037924"/>
    </source>
</evidence>
<dbReference type="NCBIfam" id="TIGR01930">
    <property type="entry name" value="AcCoA-C-Actrans"/>
    <property type="match status" value="1"/>
</dbReference>
<keyword evidence="4 7" id="KW-0012">Acyltransferase</keyword>
<feature type="domain" description="Thiolase N-terminal" evidence="8">
    <location>
        <begin position="8"/>
        <end position="266"/>
    </location>
</feature>
<dbReference type="PROSITE" id="PS00737">
    <property type="entry name" value="THIOLASE_2"/>
    <property type="match status" value="1"/>
</dbReference>
<dbReference type="AlphaFoldDB" id="A0AAD5XNN7"/>
<dbReference type="FunFam" id="3.40.47.10:FF:000007">
    <property type="entry name" value="acetyl-CoA acetyltransferase, mitochondrial"/>
    <property type="match status" value="1"/>
</dbReference>
<comment type="pathway">
    <text evidence="5">Metabolic intermediate biosynthesis; (R)-mevalonate biosynthesis; (R)-mevalonate from acetyl-CoA: step 1/3.</text>
</comment>
<organism evidence="10 11">
    <name type="scientific">Geranomyces variabilis</name>
    <dbReference type="NCBI Taxonomy" id="109894"/>
    <lineage>
        <taxon>Eukaryota</taxon>
        <taxon>Fungi</taxon>
        <taxon>Fungi incertae sedis</taxon>
        <taxon>Chytridiomycota</taxon>
        <taxon>Chytridiomycota incertae sedis</taxon>
        <taxon>Chytridiomycetes</taxon>
        <taxon>Spizellomycetales</taxon>
        <taxon>Powellomycetaceae</taxon>
        <taxon>Geranomyces</taxon>
    </lineage>
</organism>
<keyword evidence="3 7" id="KW-0808">Transferase</keyword>
<protein>
    <recommendedName>
        <fullName evidence="2">acetyl-CoA C-acetyltransferase</fullName>
        <ecNumber evidence="2">2.3.1.9</ecNumber>
    </recommendedName>
</protein>
<dbReference type="InterPro" id="IPR016039">
    <property type="entry name" value="Thiolase-like"/>
</dbReference>
<dbReference type="InterPro" id="IPR002155">
    <property type="entry name" value="Thiolase"/>
</dbReference>
<evidence type="ECO:0000313" key="11">
    <source>
        <dbReference type="Proteomes" id="UP001212152"/>
    </source>
</evidence>
<keyword evidence="11" id="KW-1185">Reference proteome</keyword>
<comment type="caution">
    <text evidence="10">The sequence shown here is derived from an EMBL/GenBank/DDBJ whole genome shotgun (WGS) entry which is preliminary data.</text>
</comment>
<reference evidence="10" key="1">
    <citation type="submission" date="2020-05" db="EMBL/GenBank/DDBJ databases">
        <title>Phylogenomic resolution of chytrid fungi.</title>
        <authorList>
            <person name="Stajich J.E."/>
            <person name="Amses K."/>
            <person name="Simmons R."/>
            <person name="Seto K."/>
            <person name="Myers J."/>
            <person name="Bonds A."/>
            <person name="Quandt C.A."/>
            <person name="Barry K."/>
            <person name="Liu P."/>
            <person name="Grigoriev I."/>
            <person name="Longcore J.E."/>
            <person name="James T.Y."/>
        </authorList>
    </citation>
    <scope>NUCLEOTIDE SEQUENCE</scope>
    <source>
        <strain evidence="10">JEL0379</strain>
    </source>
</reference>
<evidence type="ECO:0000256" key="3">
    <source>
        <dbReference type="ARBA" id="ARBA00022679"/>
    </source>
</evidence>
<dbReference type="InterPro" id="IPR020617">
    <property type="entry name" value="Thiolase_C"/>
</dbReference>
<dbReference type="GO" id="GO:0003985">
    <property type="term" value="F:acetyl-CoA C-acetyltransferase activity"/>
    <property type="evidence" value="ECO:0007669"/>
    <property type="project" value="UniProtKB-EC"/>
</dbReference>
<dbReference type="Gene3D" id="3.40.47.10">
    <property type="match status" value="1"/>
</dbReference>